<dbReference type="RefSeq" id="WP_097355504.1">
    <property type="nucleotide sequence ID" value="NZ_CAWNJE010000001.1"/>
</dbReference>
<dbReference type="AlphaFoldDB" id="A0A2A5T738"/>
<keyword evidence="2" id="KW-1185">Reference proteome</keyword>
<sequence>MSHKKPVQSWITEVDQKVQEARDTGSELVNKEAIKTPEQDPLFLYEFSWQEFNPNSPEKKNTISSVTVNDYTKKVLEELKNRTGVSDRKRLTSIIEKGVRELASQLESGEIKGL</sequence>
<dbReference type="GeneID" id="66950613"/>
<comment type="caution">
    <text evidence="1">The sequence shown here is derived from an EMBL/GenBank/DDBJ whole genome shotgun (WGS) entry which is preliminary data.</text>
</comment>
<keyword evidence="1" id="KW-0614">Plasmid</keyword>
<protein>
    <submittedName>
        <fullName evidence="1">Uncharacterized protein</fullName>
    </submittedName>
</protein>
<evidence type="ECO:0000313" key="2">
    <source>
        <dbReference type="Proteomes" id="UP000219020"/>
    </source>
</evidence>
<proteinExistence type="predicted"/>
<dbReference type="EMBL" id="NBYY01000008">
    <property type="protein sequence ID" value="PCS23948.1"/>
    <property type="molecule type" value="Genomic_DNA"/>
</dbReference>
<evidence type="ECO:0000313" key="1">
    <source>
        <dbReference type="EMBL" id="PCS23948.1"/>
    </source>
</evidence>
<dbReference type="Proteomes" id="UP000219020">
    <property type="component" value="Plasmid pMJ1"/>
</dbReference>
<geneLocation type="plasmid" evidence="2">
    <name>pmj1</name>
</geneLocation>
<reference evidence="2" key="1">
    <citation type="submission" date="2017-04" db="EMBL/GenBank/DDBJ databases">
        <title>Genome evolution of the luminous symbionts of deep sea anglerfish.</title>
        <authorList>
            <person name="Hendry T.A."/>
        </authorList>
    </citation>
    <scope>NUCLEOTIDE SEQUENCE [LARGE SCALE GENOMIC DNA]</scope>
    <source>
        <plasmid evidence="2">pmj1</plasmid>
    </source>
</reference>
<gene>
    <name evidence="1" type="ORF">BTN49_0314</name>
</gene>
<organism evidence="1 2">
    <name type="scientific">Candidatus Enterovibrio escicola</name>
    <dbReference type="NCBI Taxonomy" id="1927127"/>
    <lineage>
        <taxon>Bacteria</taxon>
        <taxon>Pseudomonadati</taxon>
        <taxon>Pseudomonadota</taxon>
        <taxon>Gammaproteobacteria</taxon>
        <taxon>Vibrionales</taxon>
        <taxon>Vibrionaceae</taxon>
        <taxon>Enterovibrio</taxon>
    </lineage>
</organism>
<accession>A0A2A5T738</accession>
<name>A0A2A5T738_9GAMM</name>